<evidence type="ECO:0000313" key="1">
    <source>
        <dbReference type="EMBL" id="PKU86143.1"/>
    </source>
</evidence>
<reference evidence="1 2" key="1">
    <citation type="journal article" date="2016" name="Sci. Rep.">
        <title>The Dendrobium catenatum Lindl. genome sequence provides insights into polysaccharide synthase, floral development and adaptive evolution.</title>
        <authorList>
            <person name="Zhang G.Q."/>
            <person name="Xu Q."/>
            <person name="Bian C."/>
            <person name="Tsai W.C."/>
            <person name="Yeh C.M."/>
            <person name="Liu K.W."/>
            <person name="Yoshida K."/>
            <person name="Zhang L.S."/>
            <person name="Chang S.B."/>
            <person name="Chen F."/>
            <person name="Shi Y."/>
            <person name="Su Y.Y."/>
            <person name="Zhang Y.Q."/>
            <person name="Chen L.J."/>
            <person name="Yin Y."/>
            <person name="Lin M."/>
            <person name="Huang H."/>
            <person name="Deng H."/>
            <person name="Wang Z.W."/>
            <person name="Zhu S.L."/>
            <person name="Zhao X."/>
            <person name="Deng C."/>
            <person name="Niu S.C."/>
            <person name="Huang J."/>
            <person name="Wang M."/>
            <person name="Liu G.H."/>
            <person name="Yang H.J."/>
            <person name="Xiao X.J."/>
            <person name="Hsiao Y.Y."/>
            <person name="Wu W.L."/>
            <person name="Chen Y.Y."/>
            <person name="Mitsuda N."/>
            <person name="Ohme-Takagi M."/>
            <person name="Luo Y.B."/>
            <person name="Van de Peer Y."/>
            <person name="Liu Z.J."/>
        </authorList>
    </citation>
    <scope>NUCLEOTIDE SEQUENCE [LARGE SCALE GENOMIC DNA]</scope>
    <source>
        <tissue evidence="1">The whole plant</tissue>
    </source>
</reference>
<dbReference type="Proteomes" id="UP000233837">
    <property type="component" value="Unassembled WGS sequence"/>
</dbReference>
<evidence type="ECO:0000313" key="2">
    <source>
        <dbReference type="Proteomes" id="UP000233837"/>
    </source>
</evidence>
<dbReference type="EMBL" id="KZ501954">
    <property type="protein sequence ID" value="PKU86143.1"/>
    <property type="molecule type" value="Genomic_DNA"/>
</dbReference>
<sequence>MEEKKEAEQIKPKKVILPKSFKEALSGSCEKENLGITISSSSVNGIPAILVSENDLKKLAEPYKFALVGKFSFRRPLMEEIRKFFHDLHLTGMFLVTLLDARHVFINLSNELDYSIIFLRISYFVRNCQMRLLK</sequence>
<accession>A0A2I0XE18</accession>
<keyword evidence="2" id="KW-1185">Reference proteome</keyword>
<proteinExistence type="predicted"/>
<reference evidence="1 2" key="2">
    <citation type="journal article" date="2017" name="Nature">
        <title>The Apostasia genome and the evolution of orchids.</title>
        <authorList>
            <person name="Zhang G.Q."/>
            <person name="Liu K.W."/>
            <person name="Li Z."/>
            <person name="Lohaus R."/>
            <person name="Hsiao Y.Y."/>
            <person name="Niu S.C."/>
            <person name="Wang J.Y."/>
            <person name="Lin Y.C."/>
            <person name="Xu Q."/>
            <person name="Chen L.J."/>
            <person name="Yoshida K."/>
            <person name="Fujiwara S."/>
            <person name="Wang Z.W."/>
            <person name="Zhang Y.Q."/>
            <person name="Mitsuda N."/>
            <person name="Wang M."/>
            <person name="Liu G.H."/>
            <person name="Pecoraro L."/>
            <person name="Huang H.X."/>
            <person name="Xiao X.J."/>
            <person name="Lin M."/>
            <person name="Wu X.Y."/>
            <person name="Wu W.L."/>
            <person name="Chen Y.Y."/>
            <person name="Chang S.B."/>
            <person name="Sakamoto S."/>
            <person name="Ohme-Takagi M."/>
            <person name="Yagi M."/>
            <person name="Zeng S.J."/>
            <person name="Shen C.Y."/>
            <person name="Yeh C.M."/>
            <person name="Luo Y.B."/>
            <person name="Tsai W.C."/>
            <person name="Van de Peer Y."/>
            <person name="Liu Z.J."/>
        </authorList>
    </citation>
    <scope>NUCLEOTIDE SEQUENCE [LARGE SCALE GENOMIC DNA]</scope>
    <source>
        <tissue evidence="1">The whole plant</tissue>
    </source>
</reference>
<gene>
    <name evidence="1" type="ORF">MA16_Dca001974</name>
</gene>
<dbReference type="AlphaFoldDB" id="A0A2I0XE18"/>
<protein>
    <submittedName>
        <fullName evidence="1">Uncharacterized protein</fullName>
    </submittedName>
</protein>
<name>A0A2I0XE18_9ASPA</name>
<organism evidence="1 2">
    <name type="scientific">Dendrobium catenatum</name>
    <dbReference type="NCBI Taxonomy" id="906689"/>
    <lineage>
        <taxon>Eukaryota</taxon>
        <taxon>Viridiplantae</taxon>
        <taxon>Streptophyta</taxon>
        <taxon>Embryophyta</taxon>
        <taxon>Tracheophyta</taxon>
        <taxon>Spermatophyta</taxon>
        <taxon>Magnoliopsida</taxon>
        <taxon>Liliopsida</taxon>
        <taxon>Asparagales</taxon>
        <taxon>Orchidaceae</taxon>
        <taxon>Epidendroideae</taxon>
        <taxon>Malaxideae</taxon>
        <taxon>Dendrobiinae</taxon>
        <taxon>Dendrobium</taxon>
    </lineage>
</organism>